<sequence>MKGQEANRRLDILPGLCSYTNCLESSKVNTFAQLIDGNVGGCANQDLTTADLAKVVDDGGGRNCLSSTRRALNQTEWLLEDALYSIVLTVVELRKAWDAELAGNRNLHRGCCHFVTKQTVEDVARNTHLINSKRLHSMLHAVKGGSFPDIVGTEVVSAFGRN</sequence>
<name>W7F0U5_BIPV3</name>
<proteinExistence type="predicted"/>
<dbReference type="GeneID" id="26258079"/>
<dbReference type="RefSeq" id="XP_014562395.1">
    <property type="nucleotide sequence ID" value="XM_014706909.1"/>
</dbReference>
<evidence type="ECO:0000313" key="2">
    <source>
        <dbReference type="Proteomes" id="UP000054337"/>
    </source>
</evidence>
<keyword evidence="2" id="KW-1185">Reference proteome</keyword>
<protein>
    <submittedName>
        <fullName evidence="1">Uncharacterized protein</fullName>
    </submittedName>
</protein>
<accession>W7F0U5</accession>
<gene>
    <name evidence="1" type="ORF">COCVIDRAFT_84301</name>
</gene>
<reference evidence="1 2" key="1">
    <citation type="journal article" date="2013" name="PLoS Genet.">
        <title>Comparative genome structure, secondary metabolite, and effector coding capacity across Cochliobolus pathogens.</title>
        <authorList>
            <person name="Condon B.J."/>
            <person name="Leng Y."/>
            <person name="Wu D."/>
            <person name="Bushley K.E."/>
            <person name="Ohm R.A."/>
            <person name="Otillar R."/>
            <person name="Martin J."/>
            <person name="Schackwitz W."/>
            <person name="Grimwood J."/>
            <person name="MohdZainudin N."/>
            <person name="Xue C."/>
            <person name="Wang R."/>
            <person name="Manning V.A."/>
            <person name="Dhillon B."/>
            <person name="Tu Z.J."/>
            <person name="Steffenson B.J."/>
            <person name="Salamov A."/>
            <person name="Sun H."/>
            <person name="Lowry S."/>
            <person name="LaButti K."/>
            <person name="Han J."/>
            <person name="Copeland A."/>
            <person name="Lindquist E."/>
            <person name="Barry K."/>
            <person name="Schmutz J."/>
            <person name="Baker S.E."/>
            <person name="Ciuffetti L.M."/>
            <person name="Grigoriev I.V."/>
            <person name="Zhong S."/>
            <person name="Turgeon B.G."/>
        </authorList>
    </citation>
    <scope>NUCLEOTIDE SEQUENCE [LARGE SCALE GENOMIC DNA]</scope>
    <source>
        <strain evidence="1 2">FI3</strain>
    </source>
</reference>
<dbReference type="EMBL" id="KI968692">
    <property type="protein sequence ID" value="EUN32799.1"/>
    <property type="molecule type" value="Genomic_DNA"/>
</dbReference>
<dbReference type="HOGENOM" id="CLU_1635092_0_0_1"/>
<evidence type="ECO:0000313" key="1">
    <source>
        <dbReference type="EMBL" id="EUN32799.1"/>
    </source>
</evidence>
<dbReference type="Proteomes" id="UP000054337">
    <property type="component" value="Unassembled WGS sequence"/>
</dbReference>
<organism evidence="1 2">
    <name type="scientific">Bipolaris victoriae (strain FI3)</name>
    <name type="common">Victoria blight of oats agent</name>
    <name type="synonym">Cochliobolus victoriae</name>
    <dbReference type="NCBI Taxonomy" id="930091"/>
    <lineage>
        <taxon>Eukaryota</taxon>
        <taxon>Fungi</taxon>
        <taxon>Dikarya</taxon>
        <taxon>Ascomycota</taxon>
        <taxon>Pezizomycotina</taxon>
        <taxon>Dothideomycetes</taxon>
        <taxon>Pleosporomycetidae</taxon>
        <taxon>Pleosporales</taxon>
        <taxon>Pleosporineae</taxon>
        <taxon>Pleosporaceae</taxon>
        <taxon>Bipolaris</taxon>
    </lineage>
</organism>
<dbReference type="AlphaFoldDB" id="W7F0U5"/>